<dbReference type="InterPro" id="IPR036514">
    <property type="entry name" value="SGNH_hydro_sf"/>
</dbReference>
<dbReference type="Proteomes" id="UP000463857">
    <property type="component" value="Chromosome"/>
</dbReference>
<name>A0A7L4YQ43_9ACTN</name>
<evidence type="ECO:0000259" key="1">
    <source>
        <dbReference type="Pfam" id="PF13472"/>
    </source>
</evidence>
<proteinExistence type="predicted"/>
<evidence type="ECO:0000313" key="2">
    <source>
        <dbReference type="EMBL" id="QHC01033.1"/>
    </source>
</evidence>
<dbReference type="Gene3D" id="3.40.50.1110">
    <property type="entry name" value="SGNH hydrolase"/>
    <property type="match status" value="1"/>
</dbReference>
<reference evidence="2 3" key="1">
    <citation type="journal article" date="2018" name="Int. J. Syst. Evol. Microbiol.">
        <title>Epidermidibacterium keratini gen. nov., sp. nov., a member of the family Sporichthyaceae, isolated from keratin epidermis.</title>
        <authorList>
            <person name="Lee D.G."/>
            <person name="Trujillo M.E."/>
            <person name="Kang S."/>
            <person name="Nam J.J."/>
            <person name="Kim Y.J."/>
        </authorList>
    </citation>
    <scope>NUCLEOTIDE SEQUENCE [LARGE SCALE GENOMIC DNA]</scope>
    <source>
        <strain evidence="2 3">EPI-7</strain>
    </source>
</reference>
<dbReference type="OrthoDB" id="3465773at2"/>
<protein>
    <recommendedName>
        <fullName evidence="1">SGNH hydrolase-type esterase domain-containing protein</fullName>
    </recommendedName>
</protein>
<keyword evidence="3" id="KW-1185">Reference proteome</keyword>
<accession>A0A7L4YQ43</accession>
<gene>
    <name evidence="2" type="ORF">EK0264_12530</name>
</gene>
<dbReference type="AlphaFoldDB" id="A0A7L4YQ43"/>
<evidence type="ECO:0000313" key="3">
    <source>
        <dbReference type="Proteomes" id="UP000463857"/>
    </source>
</evidence>
<dbReference type="EMBL" id="CP047156">
    <property type="protein sequence ID" value="QHC01033.1"/>
    <property type="molecule type" value="Genomic_DNA"/>
</dbReference>
<organism evidence="2 3">
    <name type="scientific">Epidermidibacterium keratini</name>
    <dbReference type="NCBI Taxonomy" id="1891644"/>
    <lineage>
        <taxon>Bacteria</taxon>
        <taxon>Bacillati</taxon>
        <taxon>Actinomycetota</taxon>
        <taxon>Actinomycetes</taxon>
        <taxon>Sporichthyales</taxon>
        <taxon>Sporichthyaceae</taxon>
        <taxon>Epidermidibacterium</taxon>
    </lineage>
</organism>
<dbReference type="InterPro" id="IPR053140">
    <property type="entry name" value="GDSL_Rv0518-like"/>
</dbReference>
<dbReference type="InParanoid" id="A0A7L4YQ43"/>
<dbReference type="RefSeq" id="WP_159546105.1">
    <property type="nucleotide sequence ID" value="NZ_CP047156.1"/>
</dbReference>
<feature type="domain" description="SGNH hydrolase-type esterase" evidence="1">
    <location>
        <begin position="14"/>
        <end position="186"/>
    </location>
</feature>
<dbReference type="Pfam" id="PF13472">
    <property type="entry name" value="Lipase_GDSL_2"/>
    <property type="match status" value="1"/>
</dbReference>
<dbReference type="PANTHER" id="PTHR43784">
    <property type="entry name" value="GDSL-LIKE LIPASE/ACYLHYDROLASE, PUTATIVE (AFU_ORTHOLOGUE AFUA_2G00820)-RELATED"/>
    <property type="match status" value="1"/>
</dbReference>
<dbReference type="PANTHER" id="PTHR43784:SF2">
    <property type="entry name" value="GDSL-LIKE LIPASE_ACYLHYDROLASE, PUTATIVE (AFU_ORTHOLOGUE AFUA_2G00820)-RELATED"/>
    <property type="match status" value="1"/>
</dbReference>
<dbReference type="InterPro" id="IPR013830">
    <property type="entry name" value="SGNH_hydro"/>
</dbReference>
<dbReference type="KEGG" id="eke:EK0264_12530"/>
<sequence>MSTQVITKQLRIHVVGDSLNAGIADVATNRKLRAWPAQLAAQLSQGAQQARVVADYAVSGAPSPEVLALQFGRLELMPGDLVCLWAGANDVLRPGCTFAQTVDAMQTMFGAIEQAGSTPLTMQLPRISTMLPGPARLMRRWDDYGFAVNDLVARLSARCGGVHLPWSPLPGLSGPDGTHLSAYGHDVYAARYAAALAPRLGTIAPPLPPAPQIVTTAAQRRWWYARHGIAWVVRRQFDPPRPIPARPAVEPVTLSAK</sequence>
<dbReference type="SMR" id="A0A7L4YQ43"/>
<dbReference type="SUPFAM" id="SSF52266">
    <property type="entry name" value="SGNH hydrolase"/>
    <property type="match status" value="1"/>
</dbReference>